<dbReference type="SUPFAM" id="SSF50978">
    <property type="entry name" value="WD40 repeat-like"/>
    <property type="match status" value="1"/>
</dbReference>
<dbReference type="PANTHER" id="PTHR15622:SF2">
    <property type="entry name" value="U4_U6 SMALL NUCLEAR RIBONUCLEOPROTEIN PRP4"/>
    <property type="match status" value="1"/>
</dbReference>
<evidence type="ECO:0000256" key="1">
    <source>
        <dbReference type="ARBA" id="ARBA00022574"/>
    </source>
</evidence>
<dbReference type="STRING" id="37653.A0A0L8H6F3"/>
<dbReference type="InterPro" id="IPR036322">
    <property type="entry name" value="WD40_repeat_dom_sf"/>
</dbReference>
<keyword evidence="2" id="KW-0677">Repeat</keyword>
<dbReference type="GO" id="GO:0000209">
    <property type="term" value="P:protein polyubiquitination"/>
    <property type="evidence" value="ECO:0007669"/>
    <property type="project" value="TreeGrafter"/>
</dbReference>
<feature type="repeat" description="WD" evidence="4">
    <location>
        <begin position="149"/>
        <end position="181"/>
    </location>
</feature>
<feature type="repeat" description="WD" evidence="4">
    <location>
        <begin position="59"/>
        <end position="101"/>
    </location>
</feature>
<organism evidence="5">
    <name type="scientific">Octopus bimaculoides</name>
    <name type="common">California two-spotted octopus</name>
    <dbReference type="NCBI Taxonomy" id="37653"/>
    <lineage>
        <taxon>Eukaryota</taxon>
        <taxon>Metazoa</taxon>
        <taxon>Spiralia</taxon>
        <taxon>Lophotrochozoa</taxon>
        <taxon>Mollusca</taxon>
        <taxon>Cephalopoda</taxon>
        <taxon>Coleoidea</taxon>
        <taxon>Octopodiformes</taxon>
        <taxon>Octopoda</taxon>
        <taxon>Incirrata</taxon>
        <taxon>Octopodidae</taxon>
        <taxon>Octopus</taxon>
    </lineage>
</organism>
<dbReference type="Pfam" id="PF00400">
    <property type="entry name" value="WD40"/>
    <property type="match status" value="3"/>
</dbReference>
<evidence type="ECO:0000256" key="4">
    <source>
        <dbReference type="PROSITE-ProRule" id="PRU00221"/>
    </source>
</evidence>
<gene>
    <name evidence="5" type="ORF">OCBIM_22021381mg</name>
</gene>
<dbReference type="PROSITE" id="PS50294">
    <property type="entry name" value="WD_REPEATS_REGION"/>
    <property type="match status" value="2"/>
</dbReference>
<proteinExistence type="predicted"/>
<dbReference type="Gene3D" id="2.130.10.10">
    <property type="entry name" value="YVTN repeat-like/Quinoprotein amine dehydrogenase"/>
    <property type="match status" value="2"/>
</dbReference>
<dbReference type="InterPro" id="IPR019775">
    <property type="entry name" value="WD40_repeat_CS"/>
</dbReference>
<sequence>MQTKSPQRPLPGHPMANTSLGHVVTAMWFCLHGTLNSTKFSSGRIQLWNAYSGHLLLYLHDHTKQVGCLDFAPDGSLILLSGSNDGTLKFWDLNDDGNMTHTLQMPLHSTVHCCKFSPQANYLAATGTNRLVVICQTSKSKRFDPVRKLCGHQNVVVSCDFSPDGALLATASYDTRVIIWNWYKGVCLRQLGHLFPAPRPIFAGGANEYHVRSVAFCDFGTNISTVADDG</sequence>
<dbReference type="InterPro" id="IPR001680">
    <property type="entry name" value="WD40_rpt"/>
</dbReference>
<protein>
    <submittedName>
        <fullName evidence="5">Uncharacterized protein</fullName>
    </submittedName>
</protein>
<dbReference type="EMBL" id="KQ419039">
    <property type="protein sequence ID" value="KOF84787.1"/>
    <property type="molecule type" value="Genomic_DNA"/>
</dbReference>
<dbReference type="PROSITE" id="PS50082">
    <property type="entry name" value="WD_REPEATS_2"/>
    <property type="match status" value="2"/>
</dbReference>
<keyword evidence="1 4" id="KW-0853">WD repeat</keyword>
<name>A0A0L8H6F3_OCTBM</name>
<evidence type="ECO:0000256" key="3">
    <source>
        <dbReference type="ARBA" id="ARBA00022786"/>
    </source>
</evidence>
<dbReference type="InterPro" id="IPR051983">
    <property type="entry name" value="WSB_SOCS-box_domain"/>
</dbReference>
<evidence type="ECO:0000256" key="2">
    <source>
        <dbReference type="ARBA" id="ARBA00022737"/>
    </source>
</evidence>
<dbReference type="OrthoDB" id="538223at2759"/>
<reference evidence="5" key="1">
    <citation type="submission" date="2015-07" db="EMBL/GenBank/DDBJ databases">
        <title>MeaNS - Measles Nucleotide Surveillance Program.</title>
        <authorList>
            <person name="Tran T."/>
            <person name="Druce J."/>
        </authorList>
    </citation>
    <scope>NUCLEOTIDE SEQUENCE</scope>
    <source>
        <strain evidence="5">UCB-OBI-ISO-001</strain>
        <tissue evidence="5">Gonad</tissue>
    </source>
</reference>
<keyword evidence="3" id="KW-0833">Ubl conjugation pathway</keyword>
<dbReference type="PANTHER" id="PTHR15622">
    <property type="entry name" value="WD40 REPEAT PROTEIN"/>
    <property type="match status" value="1"/>
</dbReference>
<dbReference type="InterPro" id="IPR015943">
    <property type="entry name" value="WD40/YVTN_repeat-like_dom_sf"/>
</dbReference>
<dbReference type="SMART" id="SM00320">
    <property type="entry name" value="WD40"/>
    <property type="match status" value="4"/>
</dbReference>
<dbReference type="AlphaFoldDB" id="A0A0L8H6F3"/>
<dbReference type="PROSITE" id="PS00678">
    <property type="entry name" value="WD_REPEATS_1"/>
    <property type="match status" value="1"/>
</dbReference>
<accession>A0A0L8H6F3</accession>
<evidence type="ECO:0000313" key="5">
    <source>
        <dbReference type="EMBL" id="KOF84787.1"/>
    </source>
</evidence>